<evidence type="ECO:0000259" key="2">
    <source>
        <dbReference type="Pfam" id="PF20163"/>
    </source>
</evidence>
<feature type="transmembrane region" description="Helical" evidence="1">
    <location>
        <begin position="113"/>
        <end position="133"/>
    </location>
</feature>
<feature type="transmembrane region" description="Helical" evidence="1">
    <location>
        <begin position="513"/>
        <end position="535"/>
    </location>
</feature>
<dbReference type="EMBL" id="AZGZ01000011">
    <property type="protein sequence ID" value="KZZ92228.1"/>
    <property type="molecule type" value="Genomic_DNA"/>
</dbReference>
<feature type="transmembrane region" description="Helical" evidence="1">
    <location>
        <begin position="644"/>
        <end position="667"/>
    </location>
</feature>
<evidence type="ECO:0000313" key="4">
    <source>
        <dbReference type="Proteomes" id="UP000242877"/>
    </source>
</evidence>
<evidence type="ECO:0000256" key="1">
    <source>
        <dbReference type="SAM" id="Phobius"/>
    </source>
</evidence>
<comment type="caution">
    <text evidence="3">The sequence shown here is derived from an EMBL/GenBank/DDBJ whole genome shotgun (WGS) entry which is preliminary data.</text>
</comment>
<gene>
    <name evidence="3" type="ORF">AAP_02883</name>
</gene>
<proteinExistence type="predicted"/>
<evidence type="ECO:0000313" key="3">
    <source>
        <dbReference type="EMBL" id="KZZ92228.1"/>
    </source>
</evidence>
<dbReference type="VEuPathDB" id="FungiDB:AAP_02883"/>
<organism evidence="3 4">
    <name type="scientific">Ascosphaera apis ARSEF 7405</name>
    <dbReference type="NCBI Taxonomy" id="392613"/>
    <lineage>
        <taxon>Eukaryota</taxon>
        <taxon>Fungi</taxon>
        <taxon>Dikarya</taxon>
        <taxon>Ascomycota</taxon>
        <taxon>Pezizomycotina</taxon>
        <taxon>Eurotiomycetes</taxon>
        <taxon>Eurotiomycetidae</taxon>
        <taxon>Onygenales</taxon>
        <taxon>Ascosphaeraceae</taxon>
        <taxon>Ascosphaera</taxon>
    </lineage>
</organism>
<dbReference type="OrthoDB" id="5429634at2759"/>
<sequence>MAPSAAKPSNAWLSQSPRYSLVKGGLPAFQQAEESALSSPTYPRSSEKAGADGFKRNKGPLIATIASAIILLINIILLIVLEAKKIHGSTTLEGALYNGSCAFTRRASIGLHLMINIFSTILLAASNYCMQYLNAPTRSAVDYAHGQGKWLSIGVPSLRNIPYMGWKKFSIWMILLVTSLPVHLLYNSVIYTSNSSPYGHTVLVAPTTFDPAIFGHNQTIVDCLGEIDYMDTFNSSRFVKLTRHECMKAYSTPFLTSWGSVVVLSHEMDEAEGPLLFRDVMKFSKGHKFFNGSNHLMIQSKANQTIINARPLIFRNKTVTAAPFGPVSLANGNLIDASTCQSLYPSAKGSCLDLASLHEFVKDAPSHLQSFLGDSKAWANRSFMHDIQLRDTGEVCGLDKDMMTMLMGNEGTGPYSVDGCHALKLDEHCTLMFSMPILVAVILCGVIKVICMFYVSRIQSHDVLLRLGDAISSFLCRPDPTTEGKCMLSKDLKPNRRAPPRKLWMAAPSTIRWISSMLICGIFILAAGAVLRVGLNYAKSGMTTIGANDMDILRSGWASVDLSLLIDPTGNGLNAGVTGSILITNIPQICVSISYFCFNTLMTVMVCASEYSSYGVKRKILRVTDRRGAQRSTYWLSMPYQYSFTLLTIFAVLHWLVSQSIFFVLIVPYKDATPLRDAAIETCGFSPVAIVISIVVSGCVWLSLPVLGLRRLRSNIPLAGNCSIAISAACHPPAGDVNAAFNPVKWGECVSVPSLLRNIEAELPPEPPHCSFTSYEVLEPHHGKCYT</sequence>
<accession>A0A167Z6A8</accession>
<keyword evidence="1" id="KW-0472">Membrane</keyword>
<name>A0A167Z6A8_9EURO</name>
<dbReference type="Proteomes" id="UP000242877">
    <property type="component" value="Unassembled WGS sequence"/>
</dbReference>
<dbReference type="AlphaFoldDB" id="A0A167Z6A8"/>
<feature type="transmembrane region" description="Helical" evidence="1">
    <location>
        <begin position="687"/>
        <end position="709"/>
    </location>
</feature>
<feature type="transmembrane region" description="Helical" evidence="1">
    <location>
        <begin position="61"/>
        <end position="81"/>
    </location>
</feature>
<keyword evidence="1" id="KW-1133">Transmembrane helix</keyword>
<feature type="domain" description="DUF6536" evidence="2">
    <location>
        <begin position="59"/>
        <end position="206"/>
    </location>
</feature>
<feature type="transmembrane region" description="Helical" evidence="1">
    <location>
        <begin position="431"/>
        <end position="455"/>
    </location>
</feature>
<reference evidence="3 4" key="1">
    <citation type="journal article" date="2016" name="Genome Biol. Evol.">
        <title>Divergent and convergent evolution of fungal pathogenicity.</title>
        <authorList>
            <person name="Shang Y."/>
            <person name="Xiao G."/>
            <person name="Zheng P."/>
            <person name="Cen K."/>
            <person name="Zhan S."/>
            <person name="Wang C."/>
        </authorList>
    </citation>
    <scope>NUCLEOTIDE SEQUENCE [LARGE SCALE GENOMIC DNA]</scope>
    <source>
        <strain evidence="3 4">ARSEF 7405</strain>
    </source>
</reference>
<keyword evidence="4" id="KW-1185">Reference proteome</keyword>
<dbReference type="Pfam" id="PF20163">
    <property type="entry name" value="DUF6536"/>
    <property type="match status" value="1"/>
</dbReference>
<feature type="transmembrane region" description="Helical" evidence="1">
    <location>
        <begin position="169"/>
        <end position="186"/>
    </location>
</feature>
<dbReference type="PANTHER" id="PTHR35395:SF1">
    <property type="entry name" value="DUF6536 DOMAIN-CONTAINING PROTEIN"/>
    <property type="match status" value="1"/>
</dbReference>
<protein>
    <recommendedName>
        <fullName evidence="2">DUF6536 domain-containing protein</fullName>
    </recommendedName>
</protein>
<dbReference type="PANTHER" id="PTHR35395">
    <property type="entry name" value="DUF6536 DOMAIN-CONTAINING PROTEIN"/>
    <property type="match status" value="1"/>
</dbReference>
<dbReference type="InterPro" id="IPR046623">
    <property type="entry name" value="DUF6536"/>
</dbReference>
<keyword evidence="1" id="KW-0812">Transmembrane</keyword>